<keyword evidence="1" id="KW-0732">Signal</keyword>
<accession>A0A6B2M4E8</accession>
<dbReference type="InterPro" id="IPR010177">
    <property type="entry name" value="Paired_CXXCH_1"/>
</dbReference>
<sequence>MVDEDTGLELGCESCHGPGSLHSMEGEGRHLIHNPRRNAETCLQCHMDVQGQLALPHSHPVAGGQVTCVDCHDPHGDSDAELMADGILMPEMASCTECHPAQSGPFVFEHEAGRDGCTVCHDPHGSVNAKMLKVGNANLCLQCHFTEQRSNALMIGGVDHTGFGFIQQGTCWTAGCHEAVHGSHVNGSLRF</sequence>
<dbReference type="Gene3D" id="1.10.780.10">
    <property type="entry name" value="Hydroxylamine Oxidoreductase, Chain A, domain 1"/>
    <property type="match status" value="1"/>
</dbReference>
<dbReference type="PANTHER" id="PTHR35038">
    <property type="entry name" value="DISSIMILATORY SULFITE REDUCTASE SIRA"/>
    <property type="match status" value="1"/>
</dbReference>
<organism evidence="3 4">
    <name type="scientific">Oceanipulchritudo coccoides</name>
    <dbReference type="NCBI Taxonomy" id="2706888"/>
    <lineage>
        <taxon>Bacteria</taxon>
        <taxon>Pseudomonadati</taxon>
        <taxon>Verrucomicrobiota</taxon>
        <taxon>Opitutia</taxon>
        <taxon>Puniceicoccales</taxon>
        <taxon>Oceanipulchritudinaceae</taxon>
        <taxon>Oceanipulchritudo</taxon>
    </lineage>
</organism>
<name>A0A6B2M4E8_9BACT</name>
<dbReference type="InterPro" id="IPR036280">
    <property type="entry name" value="Multihaem_cyt_sf"/>
</dbReference>
<evidence type="ECO:0000313" key="4">
    <source>
        <dbReference type="Proteomes" id="UP000478417"/>
    </source>
</evidence>
<proteinExistence type="predicted"/>
<keyword evidence="4" id="KW-1185">Reference proteome</keyword>
<evidence type="ECO:0000313" key="3">
    <source>
        <dbReference type="EMBL" id="NDV63099.1"/>
    </source>
</evidence>
<dbReference type="Gene3D" id="1.10.1130.10">
    <property type="entry name" value="Flavocytochrome C3, Chain A"/>
    <property type="match status" value="1"/>
</dbReference>
<dbReference type="Proteomes" id="UP000478417">
    <property type="component" value="Unassembled WGS sequence"/>
</dbReference>
<evidence type="ECO:0000256" key="1">
    <source>
        <dbReference type="ARBA" id="ARBA00022729"/>
    </source>
</evidence>
<dbReference type="EMBL" id="JAAGNX010000003">
    <property type="protein sequence ID" value="NDV63099.1"/>
    <property type="molecule type" value="Genomic_DNA"/>
</dbReference>
<dbReference type="AlphaFoldDB" id="A0A6B2M4E8"/>
<reference evidence="3 4" key="1">
    <citation type="submission" date="2020-02" db="EMBL/GenBank/DDBJ databases">
        <title>Albibacoteraceae fam. nov., the first described family within the subdivision 4 Verrucomicrobia.</title>
        <authorList>
            <person name="Xi F."/>
        </authorList>
    </citation>
    <scope>NUCLEOTIDE SEQUENCE [LARGE SCALE GENOMIC DNA]</scope>
    <source>
        <strain evidence="3 4">CK1056</strain>
    </source>
</reference>
<dbReference type="Pfam" id="PF09699">
    <property type="entry name" value="Paired_CXXCH_1"/>
    <property type="match status" value="2"/>
</dbReference>
<protein>
    <recommendedName>
        <fullName evidence="2">Doubled CXXCH motif domain-containing protein</fullName>
    </recommendedName>
</protein>
<dbReference type="PANTHER" id="PTHR35038:SF6">
    <property type="entry name" value="SURFACE LOCALIZED DECAHEME CYTOCHROME C LIPOPROTEIN"/>
    <property type="match status" value="1"/>
</dbReference>
<feature type="domain" description="Doubled CXXCH motif" evidence="2">
    <location>
        <begin position="110"/>
        <end position="144"/>
    </location>
</feature>
<evidence type="ECO:0000259" key="2">
    <source>
        <dbReference type="Pfam" id="PF09699"/>
    </source>
</evidence>
<dbReference type="SUPFAM" id="SSF48695">
    <property type="entry name" value="Multiheme cytochromes"/>
    <property type="match status" value="1"/>
</dbReference>
<dbReference type="NCBIfam" id="TIGR01905">
    <property type="entry name" value="paired_CXXCH_1"/>
    <property type="match status" value="1"/>
</dbReference>
<dbReference type="InterPro" id="IPR051829">
    <property type="entry name" value="Multiheme_Cytochr_ET"/>
</dbReference>
<gene>
    <name evidence="3" type="ORF">G0Q06_11600</name>
</gene>
<dbReference type="GO" id="GO:0016491">
    <property type="term" value="F:oxidoreductase activity"/>
    <property type="evidence" value="ECO:0007669"/>
    <property type="project" value="TreeGrafter"/>
</dbReference>
<feature type="domain" description="Doubled CXXCH motif" evidence="2">
    <location>
        <begin position="59"/>
        <end position="102"/>
    </location>
</feature>
<comment type="caution">
    <text evidence="3">The sequence shown here is derived from an EMBL/GenBank/DDBJ whole genome shotgun (WGS) entry which is preliminary data.</text>
</comment>